<comment type="caution">
    <text evidence="7">The sequence shown here is derived from an EMBL/GenBank/DDBJ whole genome shotgun (WGS) entry which is preliminary data.</text>
</comment>
<keyword evidence="3" id="KW-0520">NAD</keyword>
<evidence type="ECO:0000256" key="3">
    <source>
        <dbReference type="ARBA" id="ARBA00023027"/>
    </source>
</evidence>
<dbReference type="AlphaFoldDB" id="A0A0R1XMB2"/>
<gene>
    <name evidence="7" type="ORF">FC91_GL001357</name>
</gene>
<dbReference type="PANTHER" id="PTHR43333:SF1">
    <property type="entry name" value="D-ISOMER SPECIFIC 2-HYDROXYACID DEHYDROGENASE NAD-BINDING DOMAIN-CONTAINING PROTEIN"/>
    <property type="match status" value="1"/>
</dbReference>
<dbReference type="SUPFAM" id="SSF51735">
    <property type="entry name" value="NAD(P)-binding Rossmann-fold domains"/>
    <property type="match status" value="1"/>
</dbReference>
<dbReference type="InterPro" id="IPR036291">
    <property type="entry name" value="NAD(P)-bd_dom_sf"/>
</dbReference>
<dbReference type="Pfam" id="PF02826">
    <property type="entry name" value="2-Hacid_dh_C"/>
    <property type="match status" value="1"/>
</dbReference>
<dbReference type="Pfam" id="PF00389">
    <property type="entry name" value="2-Hacid_dh"/>
    <property type="match status" value="1"/>
</dbReference>
<evidence type="ECO:0000259" key="6">
    <source>
        <dbReference type="Pfam" id="PF02826"/>
    </source>
</evidence>
<accession>A0A0R1XMB2</accession>
<evidence type="ECO:0000256" key="4">
    <source>
        <dbReference type="RuleBase" id="RU003719"/>
    </source>
</evidence>
<dbReference type="Proteomes" id="UP000050949">
    <property type="component" value="Unassembled WGS sequence"/>
</dbReference>
<evidence type="ECO:0000256" key="2">
    <source>
        <dbReference type="ARBA" id="ARBA00023002"/>
    </source>
</evidence>
<evidence type="ECO:0000256" key="1">
    <source>
        <dbReference type="ARBA" id="ARBA00005854"/>
    </source>
</evidence>
<evidence type="ECO:0000259" key="5">
    <source>
        <dbReference type="Pfam" id="PF00389"/>
    </source>
</evidence>
<feature type="domain" description="D-isomer specific 2-hydroxyacid dehydrogenase catalytic" evidence="5">
    <location>
        <begin position="39"/>
        <end position="305"/>
    </location>
</feature>
<dbReference type="PATRIC" id="fig|1122147.4.peg.1408"/>
<name>A0A0R1XMB2_9LACO</name>
<dbReference type="eggNOG" id="COG0111">
    <property type="taxonomic scope" value="Bacteria"/>
</dbReference>
<dbReference type="OrthoDB" id="9805416at2"/>
<dbReference type="EMBL" id="AZFW01000022">
    <property type="protein sequence ID" value="KRM28939.1"/>
    <property type="molecule type" value="Genomic_DNA"/>
</dbReference>
<dbReference type="GO" id="GO:0016616">
    <property type="term" value="F:oxidoreductase activity, acting on the CH-OH group of donors, NAD or NADP as acceptor"/>
    <property type="evidence" value="ECO:0007669"/>
    <property type="project" value="InterPro"/>
</dbReference>
<comment type="similarity">
    <text evidence="1 4">Belongs to the D-isomer specific 2-hydroxyacid dehydrogenase family.</text>
</comment>
<evidence type="ECO:0000313" key="7">
    <source>
        <dbReference type="EMBL" id="KRM28939.1"/>
    </source>
</evidence>
<reference evidence="7 8" key="1">
    <citation type="journal article" date="2015" name="Genome Announc.">
        <title>Expanding the biotechnology potential of lactobacilli through comparative genomics of 213 strains and associated genera.</title>
        <authorList>
            <person name="Sun Z."/>
            <person name="Harris H.M."/>
            <person name="McCann A."/>
            <person name="Guo C."/>
            <person name="Argimon S."/>
            <person name="Zhang W."/>
            <person name="Yang X."/>
            <person name="Jeffery I.B."/>
            <person name="Cooney J.C."/>
            <person name="Kagawa T.F."/>
            <person name="Liu W."/>
            <person name="Song Y."/>
            <person name="Salvetti E."/>
            <person name="Wrobel A."/>
            <person name="Rasinkangas P."/>
            <person name="Parkhill J."/>
            <person name="Rea M.C."/>
            <person name="O'Sullivan O."/>
            <person name="Ritari J."/>
            <person name="Douillard F.P."/>
            <person name="Paul Ross R."/>
            <person name="Yang R."/>
            <person name="Briner A.E."/>
            <person name="Felis G.E."/>
            <person name="de Vos W.M."/>
            <person name="Barrangou R."/>
            <person name="Klaenhammer T.R."/>
            <person name="Caufield P.W."/>
            <person name="Cui Y."/>
            <person name="Zhang H."/>
            <person name="O'Toole P.W."/>
        </authorList>
    </citation>
    <scope>NUCLEOTIDE SEQUENCE [LARGE SCALE GENOMIC DNA]</scope>
    <source>
        <strain evidence="7 8">DSM 16991</strain>
    </source>
</reference>
<keyword evidence="2 4" id="KW-0560">Oxidoreductase</keyword>
<dbReference type="GO" id="GO:0051287">
    <property type="term" value="F:NAD binding"/>
    <property type="evidence" value="ECO:0007669"/>
    <property type="project" value="InterPro"/>
</dbReference>
<dbReference type="PANTHER" id="PTHR43333">
    <property type="entry name" value="2-HACID_DH_C DOMAIN-CONTAINING PROTEIN"/>
    <property type="match status" value="1"/>
</dbReference>
<dbReference type="RefSeq" id="WP_027829531.1">
    <property type="nucleotide sequence ID" value="NZ_AUEH01000072.1"/>
</dbReference>
<organism evidence="7 8">
    <name type="scientific">Schleiferilactobacillus harbinensis DSM 16991</name>
    <dbReference type="NCBI Taxonomy" id="1122147"/>
    <lineage>
        <taxon>Bacteria</taxon>
        <taxon>Bacillati</taxon>
        <taxon>Bacillota</taxon>
        <taxon>Bacilli</taxon>
        <taxon>Lactobacillales</taxon>
        <taxon>Lactobacillaceae</taxon>
        <taxon>Schleiferilactobacillus</taxon>
    </lineage>
</organism>
<dbReference type="SUPFAM" id="SSF52283">
    <property type="entry name" value="Formate/glycerate dehydrogenase catalytic domain-like"/>
    <property type="match status" value="1"/>
</dbReference>
<sequence length="315" mass="33902">MKVLALMAIPAPIKDQIAALPNVQIEGPDYLAQHGLTDITAIFGWQSRLNDLIKENSTVRFVQSFSAGVDYFPLATFQKKNIVMANTSGIHARPIAESVLAYVLAFARGIADSAHRTPENFWDRDASRGDVYTLPGKTALIYGTGHIGRAIAEILTQQGMTVTGISHHGEAVAPFSTVGTDQDSAAFAKAADMIINIMPLTPETHHFFNAAFFNALTKKPLFINVGRGPSVDTEALVAALQTGQLSGAALDVFEQEPLPATSLLWQAPHLLMTPHVSGAFAEIYTAAATILYHNLAQFIRDGSVAENQVDLSQGY</sequence>
<feature type="domain" description="D-isomer specific 2-hydroxyacid dehydrogenase NAD-binding" evidence="6">
    <location>
        <begin position="100"/>
        <end position="277"/>
    </location>
</feature>
<dbReference type="InterPro" id="IPR006140">
    <property type="entry name" value="D-isomer_DH_NAD-bd"/>
</dbReference>
<protein>
    <submittedName>
        <fullName evidence="7">Glyoxylate reductase (NADP(+))</fullName>
    </submittedName>
</protein>
<proteinExistence type="inferred from homology"/>
<evidence type="ECO:0000313" key="8">
    <source>
        <dbReference type="Proteomes" id="UP000050949"/>
    </source>
</evidence>
<dbReference type="InterPro" id="IPR006139">
    <property type="entry name" value="D-isomer_2_OHA_DH_cat_dom"/>
</dbReference>
<dbReference type="Gene3D" id="3.40.50.720">
    <property type="entry name" value="NAD(P)-binding Rossmann-like Domain"/>
    <property type="match status" value="2"/>
</dbReference>